<feature type="region of interest" description="Disordered" evidence="7">
    <location>
        <begin position="1"/>
        <end position="24"/>
    </location>
</feature>
<feature type="compositionally biased region" description="Basic and acidic residues" evidence="7">
    <location>
        <begin position="1"/>
        <end position="12"/>
    </location>
</feature>
<comment type="subcellular location">
    <subcellularLocation>
        <location evidence="1">Nucleus</location>
    </subcellularLocation>
</comment>
<dbReference type="InterPro" id="IPR045127">
    <property type="entry name" value="TAF11-like"/>
</dbReference>
<gene>
    <name evidence="9" type="ORF">NAPIS_ORF02522</name>
</gene>
<dbReference type="OrthoDB" id="28335at2759"/>
<dbReference type="PANTHER" id="PTHR13218">
    <property type="entry name" value="TRANSCRIPTION INITIATION FACTOR TFIID SUBUNIT 11-RELATED"/>
    <property type="match status" value="1"/>
</dbReference>
<evidence type="ECO:0000313" key="9">
    <source>
        <dbReference type="EMBL" id="EQB59896.1"/>
    </source>
</evidence>
<dbReference type="GO" id="GO:0003743">
    <property type="term" value="F:translation initiation factor activity"/>
    <property type="evidence" value="ECO:0007669"/>
    <property type="project" value="UniProtKB-KW"/>
</dbReference>
<keyword evidence="9" id="KW-0648">Protein biosynthesis</keyword>
<keyword evidence="9" id="KW-0396">Initiation factor</keyword>
<evidence type="ECO:0000256" key="5">
    <source>
        <dbReference type="ARBA" id="ARBA00023242"/>
    </source>
</evidence>
<keyword evidence="3" id="KW-0805">Transcription regulation</keyword>
<accession>T0M8Y3</accession>
<dbReference type="InterPro" id="IPR006809">
    <property type="entry name" value="TAFII28_dom"/>
</dbReference>
<comment type="similarity">
    <text evidence="2">Belongs to the TAF11 family.</text>
</comment>
<dbReference type="GO" id="GO:0016251">
    <property type="term" value="F:RNA polymerase II general transcription initiation factor activity"/>
    <property type="evidence" value="ECO:0007669"/>
    <property type="project" value="TreeGrafter"/>
</dbReference>
<dbReference type="GO" id="GO:0005669">
    <property type="term" value="C:transcription factor TFIID complex"/>
    <property type="evidence" value="ECO:0007669"/>
    <property type="project" value="EnsemblFungi"/>
</dbReference>
<dbReference type="CDD" id="cd08048">
    <property type="entry name" value="HFD_TAF11"/>
    <property type="match status" value="1"/>
</dbReference>
<dbReference type="GO" id="GO:0051123">
    <property type="term" value="P:RNA polymerase II preinitiation complex assembly"/>
    <property type="evidence" value="ECO:0007669"/>
    <property type="project" value="InterPro"/>
</dbReference>
<dbReference type="GO" id="GO:0046982">
    <property type="term" value="F:protein heterodimerization activity"/>
    <property type="evidence" value="ECO:0007669"/>
    <property type="project" value="InterPro"/>
</dbReference>
<proteinExistence type="inferred from homology"/>
<dbReference type="EMBL" id="KE647353">
    <property type="protein sequence ID" value="EQB59896.1"/>
    <property type="molecule type" value="Genomic_DNA"/>
</dbReference>
<keyword evidence="10" id="KW-1185">Reference proteome</keyword>
<sequence>MSDDSKPKKEPILSDDDSELDLGSSSTEFYKMSSCQHSIDKLSEEELQRYETFRRSNFPKNNVKKFISNVIGQAVNPNMVIAVSGIAKVFVGEMVELALSIQKDNGEVGPLLPSHIHEAHRRMYKKIPHNSVFKNAPWNN</sequence>
<dbReference type="FunFam" id="1.10.20.10:FF:000061">
    <property type="entry name" value="TFIID subunit"/>
    <property type="match status" value="1"/>
</dbReference>
<evidence type="ECO:0000313" key="10">
    <source>
        <dbReference type="Proteomes" id="UP000053780"/>
    </source>
</evidence>
<evidence type="ECO:0000256" key="1">
    <source>
        <dbReference type="ARBA" id="ARBA00004123"/>
    </source>
</evidence>
<evidence type="ECO:0000256" key="3">
    <source>
        <dbReference type="ARBA" id="ARBA00023015"/>
    </source>
</evidence>
<dbReference type="HOGENOM" id="CLU_088696_2_1_1"/>
<reference evidence="9 10" key="1">
    <citation type="journal article" date="2013" name="BMC Genomics">
        <title>Genome sequencing and comparative genomics of honey bee microsporidia, Nosema apis reveal novel insights into host-parasite interactions.</title>
        <authorList>
            <person name="Chen Yp."/>
            <person name="Pettis J.S."/>
            <person name="Zhao Y."/>
            <person name="Liu X."/>
            <person name="Tallon L.J."/>
            <person name="Sadzewicz L.D."/>
            <person name="Li R."/>
            <person name="Zheng H."/>
            <person name="Huang S."/>
            <person name="Zhang X."/>
            <person name="Hamilton M.C."/>
            <person name="Pernal S.F."/>
            <person name="Melathopoulos A.P."/>
            <person name="Yan X."/>
            <person name="Evans J.D."/>
        </authorList>
    </citation>
    <scope>NUCLEOTIDE SEQUENCE [LARGE SCALE GENOMIC DNA]</scope>
    <source>
        <strain evidence="9 10">BRL 01</strain>
    </source>
</reference>
<evidence type="ECO:0000256" key="2">
    <source>
        <dbReference type="ARBA" id="ARBA00009788"/>
    </source>
</evidence>
<evidence type="ECO:0000259" key="8">
    <source>
        <dbReference type="Pfam" id="PF04719"/>
    </source>
</evidence>
<keyword evidence="4" id="KW-0804">Transcription</keyword>
<evidence type="ECO:0000256" key="7">
    <source>
        <dbReference type="SAM" id="MobiDB-lite"/>
    </source>
</evidence>
<dbReference type="SUPFAM" id="SSF47113">
    <property type="entry name" value="Histone-fold"/>
    <property type="match status" value="1"/>
</dbReference>
<dbReference type="InterPro" id="IPR009072">
    <property type="entry name" value="Histone-fold"/>
</dbReference>
<dbReference type="Pfam" id="PF04719">
    <property type="entry name" value="TAFII28"/>
    <property type="match status" value="1"/>
</dbReference>
<evidence type="ECO:0000256" key="6">
    <source>
        <dbReference type="ARBA" id="ARBA00072882"/>
    </source>
</evidence>
<dbReference type="PANTHER" id="PTHR13218:SF8">
    <property type="entry name" value="TRANSCRIPTION INITIATION FACTOR TFIID SUBUNIT 11"/>
    <property type="match status" value="1"/>
</dbReference>
<dbReference type="Gene3D" id="1.10.20.10">
    <property type="entry name" value="Histone, subunit A"/>
    <property type="match status" value="1"/>
</dbReference>
<name>T0M8Y3_9MICR</name>
<protein>
    <recommendedName>
        <fullName evidence="6">Transcription initiation factor TFIID subunit 11</fullName>
    </recommendedName>
</protein>
<feature type="domain" description="TAFII28-like protein" evidence="8">
    <location>
        <begin position="39"/>
        <end position="122"/>
    </location>
</feature>
<keyword evidence="5" id="KW-0539">Nucleus</keyword>
<dbReference type="Proteomes" id="UP000053780">
    <property type="component" value="Unassembled WGS sequence"/>
</dbReference>
<organism evidence="9 10">
    <name type="scientific">Vairimorpha apis BRL 01</name>
    <dbReference type="NCBI Taxonomy" id="1037528"/>
    <lineage>
        <taxon>Eukaryota</taxon>
        <taxon>Fungi</taxon>
        <taxon>Fungi incertae sedis</taxon>
        <taxon>Microsporidia</taxon>
        <taxon>Nosematidae</taxon>
        <taxon>Vairimorpha</taxon>
    </lineage>
</organism>
<evidence type="ECO:0000256" key="4">
    <source>
        <dbReference type="ARBA" id="ARBA00023163"/>
    </source>
</evidence>
<dbReference type="AlphaFoldDB" id="T0M8Y3"/>
<dbReference type="VEuPathDB" id="MicrosporidiaDB:NAPIS_ORF02522"/>